<dbReference type="InterPro" id="IPR000845">
    <property type="entry name" value="Nucleoside_phosphorylase_d"/>
</dbReference>
<proteinExistence type="predicted"/>
<dbReference type="Proteomes" id="UP000799291">
    <property type="component" value="Unassembled WGS sequence"/>
</dbReference>
<dbReference type="InterPro" id="IPR035994">
    <property type="entry name" value="Nucleoside_phosphorylase_sf"/>
</dbReference>
<dbReference type="PANTHER" id="PTHR46082:SF11">
    <property type="entry name" value="AAA+ ATPASE DOMAIN-CONTAINING PROTEIN-RELATED"/>
    <property type="match status" value="1"/>
</dbReference>
<feature type="domain" description="Nucleoside phosphorylase" evidence="1">
    <location>
        <begin position="9"/>
        <end position="264"/>
    </location>
</feature>
<dbReference type="OrthoDB" id="1577640at2759"/>
<dbReference type="AlphaFoldDB" id="A0A6G1J959"/>
<accession>A0A6G1J959</accession>
<protein>
    <submittedName>
        <fullName evidence="2">Purine and uridine phosphorylase</fullName>
    </submittedName>
</protein>
<evidence type="ECO:0000313" key="3">
    <source>
        <dbReference type="Proteomes" id="UP000799291"/>
    </source>
</evidence>
<evidence type="ECO:0000259" key="1">
    <source>
        <dbReference type="Pfam" id="PF01048"/>
    </source>
</evidence>
<name>A0A6G1J959_9PLEO</name>
<reference evidence="2" key="1">
    <citation type="journal article" date="2020" name="Stud. Mycol.">
        <title>101 Dothideomycetes genomes: a test case for predicting lifestyles and emergence of pathogens.</title>
        <authorList>
            <person name="Haridas S."/>
            <person name="Albert R."/>
            <person name="Binder M."/>
            <person name="Bloem J."/>
            <person name="Labutti K."/>
            <person name="Salamov A."/>
            <person name="Andreopoulos B."/>
            <person name="Baker S."/>
            <person name="Barry K."/>
            <person name="Bills G."/>
            <person name="Bluhm B."/>
            <person name="Cannon C."/>
            <person name="Castanera R."/>
            <person name="Culley D."/>
            <person name="Daum C."/>
            <person name="Ezra D."/>
            <person name="Gonzalez J."/>
            <person name="Henrissat B."/>
            <person name="Kuo A."/>
            <person name="Liang C."/>
            <person name="Lipzen A."/>
            <person name="Lutzoni F."/>
            <person name="Magnuson J."/>
            <person name="Mondo S."/>
            <person name="Nolan M."/>
            <person name="Ohm R."/>
            <person name="Pangilinan J."/>
            <person name="Park H.-J."/>
            <person name="Ramirez L."/>
            <person name="Alfaro M."/>
            <person name="Sun H."/>
            <person name="Tritt A."/>
            <person name="Yoshinaga Y."/>
            <person name="Zwiers L.-H."/>
            <person name="Turgeon B."/>
            <person name="Goodwin S."/>
            <person name="Spatafora J."/>
            <person name="Crous P."/>
            <person name="Grigoriev I."/>
        </authorList>
    </citation>
    <scope>NUCLEOTIDE SEQUENCE</scope>
    <source>
        <strain evidence="2">CBS 122367</strain>
    </source>
</reference>
<evidence type="ECO:0000313" key="2">
    <source>
        <dbReference type="EMBL" id="KAF2687094.1"/>
    </source>
</evidence>
<dbReference type="Pfam" id="PF01048">
    <property type="entry name" value="PNP_UDP_1"/>
    <property type="match status" value="1"/>
</dbReference>
<dbReference type="Gene3D" id="3.40.50.1580">
    <property type="entry name" value="Nucleoside phosphorylase domain"/>
    <property type="match status" value="1"/>
</dbReference>
<dbReference type="InterPro" id="IPR053137">
    <property type="entry name" value="NLR-like"/>
</dbReference>
<organism evidence="2 3">
    <name type="scientific">Lentithecium fluviatile CBS 122367</name>
    <dbReference type="NCBI Taxonomy" id="1168545"/>
    <lineage>
        <taxon>Eukaryota</taxon>
        <taxon>Fungi</taxon>
        <taxon>Dikarya</taxon>
        <taxon>Ascomycota</taxon>
        <taxon>Pezizomycotina</taxon>
        <taxon>Dothideomycetes</taxon>
        <taxon>Pleosporomycetidae</taxon>
        <taxon>Pleosporales</taxon>
        <taxon>Massarineae</taxon>
        <taxon>Lentitheciaceae</taxon>
        <taxon>Lentithecium</taxon>
    </lineage>
</organism>
<dbReference type="PANTHER" id="PTHR46082">
    <property type="entry name" value="ATP/GTP-BINDING PROTEIN-RELATED"/>
    <property type="match status" value="1"/>
</dbReference>
<keyword evidence="3" id="KW-1185">Reference proteome</keyword>
<dbReference type="EMBL" id="MU005575">
    <property type="protein sequence ID" value="KAF2687094.1"/>
    <property type="molecule type" value="Genomic_DNA"/>
</dbReference>
<dbReference type="SUPFAM" id="SSF53167">
    <property type="entry name" value="Purine and uridine phosphorylases"/>
    <property type="match status" value="1"/>
</dbReference>
<gene>
    <name evidence="2" type="ORF">K458DRAFT_476040</name>
</gene>
<sequence>MVDVHDYTVGCICALPTPEGVALRLFLDKEDDPLKIPAANPSSISRPTYITGTMGNHKVAIATLPEGSYGIASATSVIEDMVRSFPNLRCCLMVGIGGGAPNLPDHDIRLGDVVVSTPPIQGQPFRSTQHLNEPPKYLMSAVGELVQRYEMDDMPLQRMADDALPDYIHPAENGGNCSELCGDDPSHLVDRPTREEGPDDLIVHRGVIASGSALMKDATMRDQLAKDKGILCFEMEAAGLMNTFPCLVIRGICDYSDSHKNDRWHGYAAMMAAAYAKQILSVLQPWDVEAMDKISASLKSTANHFHKI</sequence>
<dbReference type="GO" id="GO:0009116">
    <property type="term" value="P:nucleoside metabolic process"/>
    <property type="evidence" value="ECO:0007669"/>
    <property type="project" value="InterPro"/>
</dbReference>
<dbReference type="GO" id="GO:0003824">
    <property type="term" value="F:catalytic activity"/>
    <property type="evidence" value="ECO:0007669"/>
    <property type="project" value="InterPro"/>
</dbReference>